<dbReference type="GO" id="GO:0006629">
    <property type="term" value="P:lipid metabolic process"/>
    <property type="evidence" value="ECO:0007669"/>
    <property type="project" value="InterPro"/>
</dbReference>
<dbReference type="STRING" id="8022.A0A060Z003"/>
<sequence length="128" mass="15039">MLNVETVLQEIRSWLDVHSREVVLLSFSHFLGLNQDLHTGLISTIRTIFTARLCPTTEVVTLRNLWSLGYQVIVSYEHSMVSLYSDLWPHIPYWWANKCKAEALIEEFEHRKQHGRPGNLQMTTYRII</sequence>
<dbReference type="Gene3D" id="3.20.20.190">
    <property type="entry name" value="Phosphatidylinositol (PI) phosphodiesterase"/>
    <property type="match status" value="1"/>
</dbReference>
<dbReference type="AlphaFoldDB" id="A0A060Z003"/>
<dbReference type="PANTHER" id="PTHR13593">
    <property type="match status" value="1"/>
</dbReference>
<name>A0A060Z003_ONCMY</name>
<evidence type="ECO:0000313" key="2">
    <source>
        <dbReference type="Proteomes" id="UP000193380"/>
    </source>
</evidence>
<dbReference type="Proteomes" id="UP000193380">
    <property type="component" value="Unassembled WGS sequence"/>
</dbReference>
<dbReference type="InterPro" id="IPR051057">
    <property type="entry name" value="PI-PLC_domain"/>
</dbReference>
<dbReference type="GO" id="GO:0008081">
    <property type="term" value="F:phosphoric diester hydrolase activity"/>
    <property type="evidence" value="ECO:0007669"/>
    <property type="project" value="InterPro"/>
</dbReference>
<dbReference type="PANTHER" id="PTHR13593:SF131">
    <property type="entry name" value="PI-PLC X DOMAIN-CONTAINING PROTEIN 1"/>
    <property type="match status" value="1"/>
</dbReference>
<reference evidence="1" key="2">
    <citation type="submission" date="2014-03" db="EMBL/GenBank/DDBJ databases">
        <authorList>
            <person name="Genoscope - CEA"/>
        </authorList>
    </citation>
    <scope>NUCLEOTIDE SEQUENCE</scope>
</reference>
<reference evidence="1" key="1">
    <citation type="journal article" date="2014" name="Nat. Commun.">
        <title>The rainbow trout genome provides novel insights into evolution after whole-genome duplication in vertebrates.</title>
        <authorList>
            <person name="Berthelot C."/>
            <person name="Brunet F."/>
            <person name="Chalopin D."/>
            <person name="Juanchich A."/>
            <person name="Bernard M."/>
            <person name="Noel B."/>
            <person name="Bento P."/>
            <person name="Da Silva C."/>
            <person name="Labadie K."/>
            <person name="Alberti A."/>
            <person name="Aury J.M."/>
            <person name="Louis A."/>
            <person name="Dehais P."/>
            <person name="Bardou P."/>
            <person name="Montfort J."/>
            <person name="Klopp C."/>
            <person name="Cabau C."/>
            <person name="Gaspin C."/>
            <person name="Thorgaard G.H."/>
            <person name="Boussaha M."/>
            <person name="Quillet E."/>
            <person name="Guyomard R."/>
            <person name="Galiana D."/>
            <person name="Bobe J."/>
            <person name="Volff J.N."/>
            <person name="Genet C."/>
            <person name="Wincker P."/>
            <person name="Jaillon O."/>
            <person name="Roest Crollius H."/>
            <person name="Guiguen Y."/>
        </authorList>
    </citation>
    <scope>NUCLEOTIDE SEQUENCE [LARGE SCALE GENOMIC DNA]</scope>
</reference>
<accession>A0A060Z003</accession>
<dbReference type="SUPFAM" id="SSF51695">
    <property type="entry name" value="PLC-like phosphodiesterases"/>
    <property type="match status" value="1"/>
</dbReference>
<evidence type="ECO:0000313" key="1">
    <source>
        <dbReference type="EMBL" id="CDQ97172.1"/>
    </source>
</evidence>
<protein>
    <submittedName>
        <fullName evidence="1">Uncharacterized protein</fullName>
    </submittedName>
</protein>
<proteinExistence type="predicted"/>
<gene>
    <name evidence="1" type="ORF">GSONMT00018174001</name>
</gene>
<dbReference type="InterPro" id="IPR017946">
    <property type="entry name" value="PLC-like_Pdiesterase_TIM-brl"/>
</dbReference>
<dbReference type="PaxDb" id="8022-A0A060Z003"/>
<dbReference type="EMBL" id="FR929243">
    <property type="protein sequence ID" value="CDQ97172.1"/>
    <property type="molecule type" value="Genomic_DNA"/>
</dbReference>
<organism evidence="1 2">
    <name type="scientific">Oncorhynchus mykiss</name>
    <name type="common">Rainbow trout</name>
    <name type="synonym">Salmo gairdneri</name>
    <dbReference type="NCBI Taxonomy" id="8022"/>
    <lineage>
        <taxon>Eukaryota</taxon>
        <taxon>Metazoa</taxon>
        <taxon>Chordata</taxon>
        <taxon>Craniata</taxon>
        <taxon>Vertebrata</taxon>
        <taxon>Euteleostomi</taxon>
        <taxon>Actinopterygii</taxon>
        <taxon>Neopterygii</taxon>
        <taxon>Teleostei</taxon>
        <taxon>Protacanthopterygii</taxon>
        <taxon>Salmoniformes</taxon>
        <taxon>Salmonidae</taxon>
        <taxon>Salmoninae</taxon>
        <taxon>Oncorhynchus</taxon>
    </lineage>
</organism>